<keyword evidence="1" id="KW-0812">Transmembrane</keyword>
<keyword evidence="3" id="KW-1185">Reference proteome</keyword>
<keyword evidence="1" id="KW-0472">Membrane</keyword>
<dbReference type="KEGG" id="rcf:Poly24_16470"/>
<proteinExistence type="predicted"/>
<dbReference type="Proteomes" id="UP000315082">
    <property type="component" value="Chromosome"/>
</dbReference>
<evidence type="ECO:0000313" key="3">
    <source>
        <dbReference type="Proteomes" id="UP000315082"/>
    </source>
</evidence>
<organism evidence="2 3">
    <name type="scientific">Rosistilla carotiformis</name>
    <dbReference type="NCBI Taxonomy" id="2528017"/>
    <lineage>
        <taxon>Bacteria</taxon>
        <taxon>Pseudomonadati</taxon>
        <taxon>Planctomycetota</taxon>
        <taxon>Planctomycetia</taxon>
        <taxon>Pirellulales</taxon>
        <taxon>Pirellulaceae</taxon>
        <taxon>Rosistilla</taxon>
    </lineage>
</organism>
<protein>
    <submittedName>
        <fullName evidence="2">Uncharacterized protein</fullName>
    </submittedName>
</protein>
<evidence type="ECO:0000313" key="2">
    <source>
        <dbReference type="EMBL" id="QDV67941.1"/>
    </source>
</evidence>
<feature type="transmembrane region" description="Helical" evidence="1">
    <location>
        <begin position="103"/>
        <end position="121"/>
    </location>
</feature>
<name>A0A518JQW8_9BACT</name>
<accession>A0A518JQW8</accession>
<gene>
    <name evidence="2" type="ORF">Poly24_16470</name>
</gene>
<sequence>MFRALSRDFLWRLQGLRRCFLFILPLDCPPNDRLHLASVSPPQIHDIFMTDSQKDLVLHLLHQGNWHDAVVACCEETGADVETARAVVRQLANEHRLNPTRKWWLIGFTMLMMSVVTAYVLA</sequence>
<evidence type="ECO:0000256" key="1">
    <source>
        <dbReference type="SAM" id="Phobius"/>
    </source>
</evidence>
<reference evidence="2 3" key="1">
    <citation type="submission" date="2019-02" db="EMBL/GenBank/DDBJ databases">
        <title>Deep-cultivation of Planctomycetes and their phenomic and genomic characterization uncovers novel biology.</title>
        <authorList>
            <person name="Wiegand S."/>
            <person name="Jogler M."/>
            <person name="Boedeker C."/>
            <person name="Pinto D."/>
            <person name="Vollmers J."/>
            <person name="Rivas-Marin E."/>
            <person name="Kohn T."/>
            <person name="Peeters S.H."/>
            <person name="Heuer A."/>
            <person name="Rast P."/>
            <person name="Oberbeckmann S."/>
            <person name="Bunk B."/>
            <person name="Jeske O."/>
            <person name="Meyerdierks A."/>
            <person name="Storesund J.E."/>
            <person name="Kallscheuer N."/>
            <person name="Luecker S."/>
            <person name="Lage O.M."/>
            <person name="Pohl T."/>
            <person name="Merkel B.J."/>
            <person name="Hornburger P."/>
            <person name="Mueller R.-W."/>
            <person name="Bruemmer F."/>
            <person name="Labrenz M."/>
            <person name="Spormann A.M."/>
            <person name="Op den Camp H."/>
            <person name="Overmann J."/>
            <person name="Amann R."/>
            <person name="Jetten M.S.M."/>
            <person name="Mascher T."/>
            <person name="Medema M.H."/>
            <person name="Devos D.P."/>
            <person name="Kaster A.-K."/>
            <person name="Ovreas L."/>
            <person name="Rohde M."/>
            <person name="Galperin M.Y."/>
            <person name="Jogler C."/>
        </authorList>
    </citation>
    <scope>NUCLEOTIDE SEQUENCE [LARGE SCALE GENOMIC DNA]</scope>
    <source>
        <strain evidence="2 3">Poly24</strain>
    </source>
</reference>
<dbReference type="AlphaFoldDB" id="A0A518JQW8"/>
<keyword evidence="1" id="KW-1133">Transmembrane helix</keyword>
<dbReference type="EMBL" id="CP036348">
    <property type="protein sequence ID" value="QDV67941.1"/>
    <property type="molecule type" value="Genomic_DNA"/>
</dbReference>